<dbReference type="Proteomes" id="UP001176940">
    <property type="component" value="Unassembled WGS sequence"/>
</dbReference>
<keyword evidence="4" id="KW-0812">Transmembrane</keyword>
<dbReference type="Gene3D" id="3.80.10.10">
    <property type="entry name" value="Ribonuclease Inhibitor"/>
    <property type="match status" value="2"/>
</dbReference>
<evidence type="ECO:0000259" key="5">
    <source>
        <dbReference type="SMART" id="SM00082"/>
    </source>
</evidence>
<dbReference type="SUPFAM" id="SSF52058">
    <property type="entry name" value="L domain-like"/>
    <property type="match status" value="1"/>
</dbReference>
<comment type="caution">
    <text evidence="6">The sequence shown here is derived from an EMBL/GenBank/DDBJ whole genome shotgun (WGS) entry which is preliminary data.</text>
</comment>
<dbReference type="PROSITE" id="PS51450">
    <property type="entry name" value="LRR"/>
    <property type="match status" value="1"/>
</dbReference>
<proteinExistence type="predicted"/>
<dbReference type="InterPro" id="IPR000483">
    <property type="entry name" value="Cys-rich_flank_reg_C"/>
</dbReference>
<keyword evidence="4" id="KW-0472">Membrane</keyword>
<dbReference type="PANTHER" id="PTHR31450:SF4">
    <property type="entry name" value="LEUCINE-RICH REPEAT-CONTAINING PROTEIN 19"/>
    <property type="match status" value="1"/>
</dbReference>
<evidence type="ECO:0000256" key="4">
    <source>
        <dbReference type="SAM" id="Phobius"/>
    </source>
</evidence>
<dbReference type="InterPro" id="IPR001611">
    <property type="entry name" value="Leu-rich_rpt"/>
</dbReference>
<dbReference type="SMART" id="SM00082">
    <property type="entry name" value="LRRCT"/>
    <property type="match status" value="1"/>
</dbReference>
<dbReference type="Pfam" id="PF13855">
    <property type="entry name" value="LRR_8"/>
    <property type="match status" value="1"/>
</dbReference>
<dbReference type="InterPro" id="IPR003591">
    <property type="entry name" value="Leu-rich_rpt_typical-subtyp"/>
</dbReference>
<dbReference type="InterPro" id="IPR032675">
    <property type="entry name" value="LRR_dom_sf"/>
</dbReference>
<keyword evidence="4" id="KW-1133">Transmembrane helix</keyword>
<feature type="domain" description="LRRCT" evidence="5">
    <location>
        <begin position="212"/>
        <end position="267"/>
    </location>
</feature>
<dbReference type="PANTHER" id="PTHR31450">
    <property type="entry name" value="LEUCINE-RICH REPEAT-CONTAINING PROTEIN 19 LRRC19 FAMILY MEMBER"/>
    <property type="match status" value="1"/>
</dbReference>
<protein>
    <recommendedName>
        <fullName evidence="5">LRRCT domain-containing protein</fullName>
    </recommendedName>
</protein>
<evidence type="ECO:0000313" key="7">
    <source>
        <dbReference type="Proteomes" id="UP001176940"/>
    </source>
</evidence>
<reference evidence="6" key="1">
    <citation type="submission" date="2023-07" db="EMBL/GenBank/DDBJ databases">
        <authorList>
            <person name="Stuckert A."/>
        </authorList>
    </citation>
    <scope>NUCLEOTIDE SEQUENCE</scope>
</reference>
<dbReference type="SMART" id="SM00369">
    <property type="entry name" value="LRR_TYP"/>
    <property type="match status" value="3"/>
</dbReference>
<evidence type="ECO:0000256" key="1">
    <source>
        <dbReference type="ARBA" id="ARBA00022614"/>
    </source>
</evidence>
<keyword evidence="7" id="KW-1185">Reference proteome</keyword>
<dbReference type="EMBL" id="CAUEEQ010020486">
    <property type="protein sequence ID" value="CAJ0942896.1"/>
    <property type="molecule type" value="Genomic_DNA"/>
</dbReference>
<accession>A0ABN9LIS1</accession>
<keyword evidence="1" id="KW-0433">Leucine-rich repeat</keyword>
<feature type="transmembrane region" description="Helical" evidence="4">
    <location>
        <begin position="306"/>
        <end position="327"/>
    </location>
</feature>
<gene>
    <name evidence="6" type="ORF">RIMI_LOCUS9751352</name>
</gene>
<sequence length="402" mass="44956">MSEQYKLLEKNILTATAKIGKLLKYGEDSNRINIKDRKMKTIILMICLGSLYNHIRCQDSQEENLSGKNLTNIPKMNSTDIRILNLSQNRISLSTADQKSLASYVNLTKLDLRQNAITTLRNHYFTALATLEVLILKNNQITSVDETALAGLNNLKILDLSFNLITQLPANIQIPSVNLQTFNLQNNSLSNLVIKEALRDLKRPLNLTLSGNPWNCTCSLISLALWLDTNMVVLENEDSTLCAAPDNMINHKVGAVSKAQGTLLNCSGSSNVSSSTAPILSADNSSSLVTTPVNGTNTTSTNGNSWRFLVGVIIVGLVTSLLILLAVKFPRWYDFIVSYHHHRLKEEDPYMFEEEFNVDMGINDRSHDDENVVVFEQMHSFVPEDDGFIEDKYIDERDITDS</sequence>
<keyword evidence="3" id="KW-0677">Repeat</keyword>
<organism evidence="6 7">
    <name type="scientific">Ranitomeya imitator</name>
    <name type="common">mimic poison frog</name>
    <dbReference type="NCBI Taxonomy" id="111125"/>
    <lineage>
        <taxon>Eukaryota</taxon>
        <taxon>Metazoa</taxon>
        <taxon>Chordata</taxon>
        <taxon>Craniata</taxon>
        <taxon>Vertebrata</taxon>
        <taxon>Euteleostomi</taxon>
        <taxon>Amphibia</taxon>
        <taxon>Batrachia</taxon>
        <taxon>Anura</taxon>
        <taxon>Neobatrachia</taxon>
        <taxon>Hyloidea</taxon>
        <taxon>Dendrobatidae</taxon>
        <taxon>Dendrobatinae</taxon>
        <taxon>Ranitomeya</taxon>
    </lineage>
</organism>
<evidence type="ECO:0000256" key="3">
    <source>
        <dbReference type="ARBA" id="ARBA00022737"/>
    </source>
</evidence>
<name>A0ABN9LIS1_9NEOB</name>
<dbReference type="Pfam" id="PF15176">
    <property type="entry name" value="LRR19-TM"/>
    <property type="match status" value="1"/>
</dbReference>
<evidence type="ECO:0000313" key="6">
    <source>
        <dbReference type="EMBL" id="CAJ0942896.1"/>
    </source>
</evidence>
<evidence type="ECO:0000256" key="2">
    <source>
        <dbReference type="ARBA" id="ARBA00022729"/>
    </source>
</evidence>
<keyword evidence="2" id="KW-0732">Signal</keyword>